<organism evidence="1 2">
    <name type="scientific">Xylaria grammica</name>
    <dbReference type="NCBI Taxonomy" id="363999"/>
    <lineage>
        <taxon>Eukaryota</taxon>
        <taxon>Fungi</taxon>
        <taxon>Dikarya</taxon>
        <taxon>Ascomycota</taxon>
        <taxon>Pezizomycotina</taxon>
        <taxon>Sordariomycetes</taxon>
        <taxon>Xylariomycetidae</taxon>
        <taxon>Xylariales</taxon>
        <taxon>Xylariaceae</taxon>
        <taxon>Xylaria</taxon>
    </lineage>
</organism>
<dbReference type="EMBL" id="RYZI01000763">
    <property type="protein sequence ID" value="RWA03523.1"/>
    <property type="molecule type" value="Genomic_DNA"/>
</dbReference>
<gene>
    <name evidence="1" type="ORF">EKO27_g11582</name>
</gene>
<proteinExistence type="predicted"/>
<evidence type="ECO:0000313" key="1">
    <source>
        <dbReference type="EMBL" id="RWA03523.1"/>
    </source>
</evidence>
<dbReference type="AlphaFoldDB" id="A0A439CMY5"/>
<feature type="non-terminal residue" evidence="1">
    <location>
        <position position="1"/>
    </location>
</feature>
<evidence type="ECO:0000313" key="2">
    <source>
        <dbReference type="Proteomes" id="UP000286045"/>
    </source>
</evidence>
<keyword evidence="2" id="KW-1185">Reference proteome</keyword>
<name>A0A439CMY5_9PEZI</name>
<dbReference type="Proteomes" id="UP000286045">
    <property type="component" value="Unassembled WGS sequence"/>
</dbReference>
<dbReference type="STRING" id="363999.A0A439CMY5"/>
<reference evidence="1 2" key="1">
    <citation type="submission" date="2018-12" db="EMBL/GenBank/DDBJ databases">
        <title>Draft genome sequence of Xylaria grammica IHI A82.</title>
        <authorList>
            <person name="Buettner E."/>
            <person name="Kellner H."/>
        </authorList>
    </citation>
    <scope>NUCLEOTIDE SEQUENCE [LARGE SCALE GENOMIC DNA]</scope>
    <source>
        <strain evidence="1 2">IHI A82</strain>
    </source>
</reference>
<sequence length="45" mass="5068">KWASEKNALYREAQPDIEFELEMAGGEDAVARGFEALRPLELQTS</sequence>
<accession>A0A439CMY5</accession>
<comment type="caution">
    <text evidence="1">The sequence shown here is derived from an EMBL/GenBank/DDBJ whole genome shotgun (WGS) entry which is preliminary data.</text>
</comment>
<protein>
    <submittedName>
        <fullName evidence="1">Uncharacterized protein</fullName>
    </submittedName>
</protein>